<keyword evidence="4" id="KW-0235">DNA replication</keyword>
<evidence type="ECO:0000256" key="2">
    <source>
        <dbReference type="ARBA" id="ARBA00022679"/>
    </source>
</evidence>
<accession>A0A1S6LVM7</accession>
<reference evidence="15" key="1">
    <citation type="journal article" date="2016" name="Virus Evol.">
        <title>Diversity and comparative genomics of chimeric viruses in Sphagnum-dominated peatlands.</title>
        <authorList>
            <person name="Quaiser A."/>
            <person name="Krupovic M."/>
            <person name="Dufresne A."/>
            <person name="Francez A.J."/>
            <person name="Roux S."/>
        </authorList>
    </citation>
    <scope>NUCLEOTIDE SEQUENCE</scope>
    <source>
        <strain evidence="13">CRUV-49-B</strain>
        <strain evidence="14">CRUV-50-F</strain>
        <strain evidence="15">CRUV-51-F</strain>
    </source>
</reference>
<dbReference type="EMBL" id="KX388528">
    <property type="protein sequence ID" value="AQU11797.1"/>
    <property type="molecule type" value="Genomic_DNA"/>
</dbReference>
<feature type="domain" description="CRESS-DNA virus Rep endonuclease" evidence="12">
    <location>
        <begin position="54"/>
        <end position="151"/>
    </location>
</feature>
<evidence type="ECO:0000256" key="8">
    <source>
        <dbReference type="ARBA" id="ARBA00022759"/>
    </source>
</evidence>
<keyword evidence="3" id="KW-0548">Nucleotidyltransferase</keyword>
<evidence type="ECO:0000256" key="7">
    <source>
        <dbReference type="ARBA" id="ARBA00022741"/>
    </source>
</evidence>
<keyword evidence="2" id="KW-0808">Transferase</keyword>
<keyword evidence="5" id="KW-0540">Nuclease</keyword>
<dbReference type="GO" id="GO:0004519">
    <property type="term" value="F:endonuclease activity"/>
    <property type="evidence" value="ECO:0007669"/>
    <property type="project" value="UniProtKB-KW"/>
</dbReference>
<dbReference type="GO" id="GO:0016779">
    <property type="term" value="F:nucleotidyltransferase activity"/>
    <property type="evidence" value="ECO:0007669"/>
    <property type="project" value="UniProtKB-KW"/>
</dbReference>
<organism evidence="15">
    <name type="scientific">Cruciviridae sp</name>
    <dbReference type="NCBI Taxonomy" id="1955495"/>
    <lineage>
        <taxon>Viruses</taxon>
        <taxon>Cruciviruses</taxon>
    </lineage>
</organism>
<dbReference type="EMBL" id="KX388529">
    <property type="protein sequence ID" value="AQU11801.1"/>
    <property type="molecule type" value="Genomic_DNA"/>
</dbReference>
<name>A0A1S6LVM7_9VIRU</name>
<evidence type="ECO:0000313" key="15">
    <source>
        <dbReference type="EMBL" id="AQU11805.1"/>
    </source>
</evidence>
<dbReference type="GO" id="GO:0042025">
    <property type="term" value="C:host cell nucleus"/>
    <property type="evidence" value="ECO:0007669"/>
    <property type="project" value="UniProtKB-SubCell"/>
</dbReference>
<keyword evidence="6" id="KW-0479">Metal-binding</keyword>
<protein>
    <submittedName>
        <fullName evidence="15">Replication protein</fullName>
    </submittedName>
</protein>
<evidence type="ECO:0000256" key="5">
    <source>
        <dbReference type="ARBA" id="ARBA00022722"/>
    </source>
</evidence>
<evidence type="ECO:0000313" key="14">
    <source>
        <dbReference type="EMBL" id="AQU11801.1"/>
    </source>
</evidence>
<comment type="subcellular location">
    <subcellularLocation>
        <location evidence="1">Host nucleus</location>
    </subcellularLocation>
</comment>
<dbReference type="PROSITE" id="PS52020">
    <property type="entry name" value="CRESS_DNA_REP"/>
    <property type="match status" value="1"/>
</dbReference>
<evidence type="ECO:0000256" key="11">
    <source>
        <dbReference type="ARBA" id="ARBA00023125"/>
    </source>
</evidence>
<dbReference type="Pfam" id="PF02407">
    <property type="entry name" value="Viral_Rep"/>
    <property type="match status" value="1"/>
</dbReference>
<dbReference type="GO" id="GO:0000166">
    <property type="term" value="F:nucleotide binding"/>
    <property type="evidence" value="ECO:0007669"/>
    <property type="project" value="UniProtKB-KW"/>
</dbReference>
<evidence type="ECO:0000256" key="1">
    <source>
        <dbReference type="ARBA" id="ARBA00004147"/>
    </source>
</evidence>
<dbReference type="Gene3D" id="3.40.1310.20">
    <property type="match status" value="1"/>
</dbReference>
<dbReference type="EMBL" id="KX388530">
    <property type="protein sequence ID" value="AQU11805.1"/>
    <property type="molecule type" value="Genomic_DNA"/>
</dbReference>
<evidence type="ECO:0000313" key="13">
    <source>
        <dbReference type="EMBL" id="AQU11797.1"/>
    </source>
</evidence>
<keyword evidence="8" id="KW-0255">Endonuclease</keyword>
<dbReference type="InterPro" id="IPR049912">
    <property type="entry name" value="CRESS_DNA_REP"/>
</dbReference>
<dbReference type="GO" id="GO:0006260">
    <property type="term" value="P:DNA replication"/>
    <property type="evidence" value="ECO:0007669"/>
    <property type="project" value="UniProtKB-KW"/>
</dbReference>
<evidence type="ECO:0000256" key="10">
    <source>
        <dbReference type="ARBA" id="ARBA00023124"/>
    </source>
</evidence>
<proteinExistence type="predicted"/>
<evidence type="ECO:0000256" key="9">
    <source>
        <dbReference type="ARBA" id="ARBA00022801"/>
    </source>
</evidence>
<evidence type="ECO:0000259" key="12">
    <source>
        <dbReference type="PROSITE" id="PS52020"/>
    </source>
</evidence>
<evidence type="ECO:0000256" key="4">
    <source>
        <dbReference type="ARBA" id="ARBA00022705"/>
    </source>
</evidence>
<keyword evidence="11" id="KW-0238">DNA-binding</keyword>
<dbReference type="GO" id="GO:0046872">
    <property type="term" value="F:metal ion binding"/>
    <property type="evidence" value="ECO:0007669"/>
    <property type="project" value="UniProtKB-KW"/>
</dbReference>
<sequence length="482" mass="55882">MAQTDLEQLYTRVDVSKKKCITDTIKFIKKQKEWAPSPPPAEVKSAKQEEYEKLQKHRSMSFTINKYSEDTPLNMFTYAQIKYCIFTFEFAPTTGTPHIQGFMQFDKQVLLSTLRNTIHANFSARESHGSVEDNIRYMVGGFPVKSKQNEIKPKNRKEMVFCWGTPPEQGKRNDQTQVIEAIQRGDDIDDIFVDNPEYCMKNPKGVQKMHEVQRRVRRISAVKKRFAGMKFLPWQDQLIEIMDGEISDRIVHYIYDPIGHAGKSKMTTYFSVHKKAFSVGPASVRDMAYSLISSGYDGGSSVMIDIARSKDVGTQEYSYKGIMQFCEQVLNGDITVSKYESQQWHGLPSHVFIFSNEPVQLYTEEGKLILSVDRLRYYTINVNMELQSISQSYVYEQHRMKEDMRIRQDMMDKLLKPEAIKPTISHQPISDADDEVTRRVHKRLVAEDLKKKESTLIKKSVRPDTKHTHMFCEKTDTILEIV</sequence>
<evidence type="ECO:0000256" key="6">
    <source>
        <dbReference type="ARBA" id="ARBA00022723"/>
    </source>
</evidence>
<keyword evidence="7" id="KW-0547">Nucleotide-binding</keyword>
<evidence type="ECO:0000256" key="3">
    <source>
        <dbReference type="ARBA" id="ARBA00022695"/>
    </source>
</evidence>
<keyword evidence="9" id="KW-0378">Hydrolase</keyword>
<keyword evidence="10" id="KW-0190">Covalent protein-DNA linkage</keyword>
<dbReference type="GO" id="GO:0016787">
    <property type="term" value="F:hydrolase activity"/>
    <property type="evidence" value="ECO:0007669"/>
    <property type="project" value="UniProtKB-KW"/>
</dbReference>
<dbReference type="GO" id="GO:0003677">
    <property type="term" value="F:DNA binding"/>
    <property type="evidence" value="ECO:0007669"/>
    <property type="project" value="UniProtKB-KW"/>
</dbReference>